<evidence type="ECO:0000256" key="1">
    <source>
        <dbReference type="SAM" id="Phobius"/>
    </source>
</evidence>
<keyword evidence="1" id="KW-0472">Membrane</keyword>
<evidence type="ECO:0000313" key="3">
    <source>
        <dbReference type="Proteomes" id="UP001157134"/>
    </source>
</evidence>
<keyword evidence="1" id="KW-1133">Transmembrane helix</keyword>
<dbReference type="RefSeq" id="WP_284300008.1">
    <property type="nucleotide sequence ID" value="NZ_BSSV01000007.1"/>
</dbReference>
<organism evidence="2 3">
    <name type="scientific">Thalassotalea loyana</name>
    <dbReference type="NCBI Taxonomy" id="280483"/>
    <lineage>
        <taxon>Bacteria</taxon>
        <taxon>Pseudomonadati</taxon>
        <taxon>Pseudomonadota</taxon>
        <taxon>Gammaproteobacteria</taxon>
        <taxon>Alteromonadales</taxon>
        <taxon>Colwelliaceae</taxon>
        <taxon>Thalassotalea</taxon>
    </lineage>
</organism>
<accession>A0ABQ6HGF5</accession>
<sequence length="55" mass="6138">MSWQEIILIVIVLGTVVSGVLLLKQSATKFHLTDEQKAKVEARKKALEAEESKDD</sequence>
<comment type="caution">
    <text evidence="2">The sequence shown here is derived from an EMBL/GenBank/DDBJ whole genome shotgun (WGS) entry which is preliminary data.</text>
</comment>
<evidence type="ECO:0000313" key="2">
    <source>
        <dbReference type="EMBL" id="GLX86709.1"/>
    </source>
</evidence>
<keyword evidence="1" id="KW-0812">Transmembrane</keyword>
<reference evidence="2 3" key="1">
    <citation type="submission" date="2023-03" db="EMBL/GenBank/DDBJ databases">
        <title>Thalassotalea loyana LMG 22536T draft genome sequence.</title>
        <authorList>
            <person name="Sawabe T."/>
        </authorList>
    </citation>
    <scope>NUCLEOTIDE SEQUENCE [LARGE SCALE GENOMIC DNA]</scope>
    <source>
        <strain evidence="2 3">LMG 22536</strain>
    </source>
</reference>
<dbReference type="Pfam" id="PF11446">
    <property type="entry name" value="DUF2897"/>
    <property type="match status" value="1"/>
</dbReference>
<evidence type="ECO:0008006" key="4">
    <source>
        <dbReference type="Google" id="ProtNLM"/>
    </source>
</evidence>
<dbReference type="InterPro" id="IPR021550">
    <property type="entry name" value="DUF2897"/>
</dbReference>
<dbReference type="Proteomes" id="UP001157134">
    <property type="component" value="Unassembled WGS sequence"/>
</dbReference>
<proteinExistence type="predicted"/>
<keyword evidence="3" id="KW-1185">Reference proteome</keyword>
<name>A0ABQ6HGF5_9GAMM</name>
<dbReference type="EMBL" id="BSSV01000007">
    <property type="protein sequence ID" value="GLX86709.1"/>
    <property type="molecule type" value="Genomic_DNA"/>
</dbReference>
<feature type="transmembrane region" description="Helical" evidence="1">
    <location>
        <begin position="6"/>
        <end position="23"/>
    </location>
</feature>
<gene>
    <name evidence="2" type="ORF">tloyanaT_29620</name>
</gene>
<protein>
    <recommendedName>
        <fullName evidence="4">DUF2897 family protein</fullName>
    </recommendedName>
</protein>